<proteinExistence type="predicted"/>
<dbReference type="EMBL" id="FXWG01000002">
    <property type="protein sequence ID" value="SMQ69395.1"/>
    <property type="molecule type" value="Genomic_DNA"/>
</dbReference>
<keyword evidence="3" id="KW-1185">Reference proteome</keyword>
<dbReference type="PANTHER" id="PTHR36151">
    <property type="entry name" value="BLR2777 PROTEIN"/>
    <property type="match status" value="1"/>
</dbReference>
<dbReference type="InterPro" id="IPR018713">
    <property type="entry name" value="MPAB/Lcp_cat_dom"/>
</dbReference>
<dbReference type="GO" id="GO:0016491">
    <property type="term" value="F:oxidoreductase activity"/>
    <property type="evidence" value="ECO:0007669"/>
    <property type="project" value="InterPro"/>
</dbReference>
<accession>A0A1Y6F3G8</accession>
<organism evidence="2 3">
    <name type="scientific">Altererythrobacter xiamenensis</name>
    <dbReference type="NCBI Taxonomy" id="1316679"/>
    <lineage>
        <taxon>Bacteria</taxon>
        <taxon>Pseudomonadati</taxon>
        <taxon>Pseudomonadota</taxon>
        <taxon>Alphaproteobacteria</taxon>
        <taxon>Sphingomonadales</taxon>
        <taxon>Erythrobacteraceae</taxon>
        <taxon>Altererythrobacter</taxon>
    </lineage>
</organism>
<gene>
    <name evidence="2" type="ORF">SAMN06297468_1592</name>
</gene>
<dbReference type="Pfam" id="PF09995">
    <property type="entry name" value="MPAB_Lcp_cat"/>
    <property type="match status" value="1"/>
</dbReference>
<evidence type="ECO:0000259" key="1">
    <source>
        <dbReference type="Pfam" id="PF09995"/>
    </source>
</evidence>
<reference evidence="3" key="1">
    <citation type="submission" date="2017-04" db="EMBL/GenBank/DDBJ databases">
        <authorList>
            <person name="Varghese N."/>
            <person name="Submissions S."/>
        </authorList>
    </citation>
    <scope>NUCLEOTIDE SEQUENCE [LARGE SCALE GENOMIC DNA]</scope>
</reference>
<name>A0A1Y6F3G8_9SPHN</name>
<dbReference type="AlphaFoldDB" id="A0A1Y6F3G8"/>
<dbReference type="Proteomes" id="UP000194420">
    <property type="component" value="Unassembled WGS sequence"/>
</dbReference>
<dbReference type="PANTHER" id="PTHR36151:SF3">
    <property type="entry name" value="ER-BOUND OXYGENASE MPAB_MPAB'_RUBBER OXYGENASE CATALYTIC DOMAIN-CONTAINING PROTEIN"/>
    <property type="match status" value="1"/>
</dbReference>
<evidence type="ECO:0000313" key="3">
    <source>
        <dbReference type="Proteomes" id="UP000194420"/>
    </source>
</evidence>
<sequence length="314" mass="34960">MLGAQVKCARRMWNGEVMNEHASITKTADKTYQKSTTPTKFDFTKPAGEPAFHLPGSVHWRIFKNGIAMAIGGVAAVLLEFADARIRSGVWDHSVYPVDPIGRSQRTGMAAMLGVYGPQNMARKVIAGVGRMHAKVSGETPSGEAYTALDPELLDWVSATAQYGFLTAYDRFVYSLSAEEKHAYWTGGDEVAKLYGVTEIPHSESEFLAMMIRLVPRFEPHQINSDFLEIVSSGKARPEIPKFIHKALARAAVDILPPIVREKLELGPEWDLSWLERQLVRFVGRQSDKKVEPEHPAYQAALRLGLPGDTAWRR</sequence>
<evidence type="ECO:0000313" key="2">
    <source>
        <dbReference type="EMBL" id="SMQ69395.1"/>
    </source>
</evidence>
<feature type="domain" description="ER-bound oxygenase mpaB/mpaB'/Rubber oxygenase catalytic" evidence="1">
    <location>
        <begin position="60"/>
        <end position="283"/>
    </location>
</feature>
<protein>
    <submittedName>
        <fullName evidence="2">Uncharacterized conserved protein, DUF2236 family</fullName>
    </submittedName>
</protein>